<dbReference type="InterPro" id="IPR003607">
    <property type="entry name" value="HD/PDEase_dom"/>
</dbReference>
<keyword evidence="1" id="KW-0472">Membrane</keyword>
<evidence type="ECO:0000313" key="3">
    <source>
        <dbReference type="EMBL" id="SKB61835.1"/>
    </source>
</evidence>
<dbReference type="EMBL" id="FUYN01000005">
    <property type="protein sequence ID" value="SKB61835.1"/>
    <property type="molecule type" value="Genomic_DNA"/>
</dbReference>
<evidence type="ECO:0000313" key="4">
    <source>
        <dbReference type="Proteomes" id="UP000243406"/>
    </source>
</evidence>
<protein>
    <submittedName>
        <fullName evidence="3">HD domain-containing protein</fullName>
    </submittedName>
</protein>
<feature type="domain" description="HD-GYP" evidence="2">
    <location>
        <begin position="233"/>
        <end position="434"/>
    </location>
</feature>
<dbReference type="AlphaFoldDB" id="A0A1T5CQS0"/>
<feature type="transmembrane region" description="Helical" evidence="1">
    <location>
        <begin position="81"/>
        <end position="102"/>
    </location>
</feature>
<gene>
    <name evidence="3" type="ORF">SAMN02745120_2346</name>
</gene>
<keyword evidence="1" id="KW-1133">Transmembrane helix</keyword>
<sequence>MDLMNLNEHGTKENLQRHEANNLRLSYIIRAIFVLNTMGVTILVGKSEFEKITALTICVLGIILYFVAIWYIRKKSQLNRLSIIGVTYDILTVTSMPIIWYISVGGESVSPVYMLKVPLVIVFQFILLILNSITLKPKLILIFAFGSIIGQLGILNYVLNQKNVKLSGNFVTHMLGDSFDLTFFVVAQGSFLVIAFVMYLATLRLRKMLEHSVLLEANNIAVMYDKNQALDQLDKAYKETVDRISKLAEYRDTETGVHIERTREYVKLLGELMHLDSAVIEKMYYAAPMHDVGKVGIPDEILHKKGPLTEVEWDIMKLHGEIGASAFAFAESEVLKCAQEIALSHHEKWDGSGYPNGLHGQAIPLSGRIMAVADIYDALRSPRPYKRGFTHEETVSIMTEGDGRTRPEEFDPKLLSLFKEHHQKFNDIFEQYKDK</sequence>
<evidence type="ECO:0000256" key="1">
    <source>
        <dbReference type="SAM" id="Phobius"/>
    </source>
</evidence>
<dbReference type="OrthoDB" id="9804747at2"/>
<dbReference type="Gene3D" id="1.10.3210.10">
    <property type="entry name" value="Hypothetical protein af1432"/>
    <property type="match status" value="1"/>
</dbReference>
<organism evidence="3 4">
    <name type="scientific">Acetoanaerobium noterae</name>
    <dbReference type="NCBI Taxonomy" id="745369"/>
    <lineage>
        <taxon>Bacteria</taxon>
        <taxon>Bacillati</taxon>
        <taxon>Bacillota</taxon>
        <taxon>Clostridia</taxon>
        <taxon>Peptostreptococcales</taxon>
        <taxon>Filifactoraceae</taxon>
        <taxon>Acetoanaerobium</taxon>
    </lineage>
</organism>
<dbReference type="CDD" id="cd00077">
    <property type="entry name" value="HDc"/>
    <property type="match status" value="1"/>
</dbReference>
<dbReference type="PROSITE" id="PS51832">
    <property type="entry name" value="HD_GYP"/>
    <property type="match status" value="1"/>
</dbReference>
<dbReference type="Pfam" id="PF13487">
    <property type="entry name" value="HD_5"/>
    <property type="match status" value="1"/>
</dbReference>
<feature type="transmembrane region" description="Helical" evidence="1">
    <location>
        <begin position="52"/>
        <end position="72"/>
    </location>
</feature>
<dbReference type="Proteomes" id="UP000243406">
    <property type="component" value="Unassembled WGS sequence"/>
</dbReference>
<dbReference type="SUPFAM" id="SSF109604">
    <property type="entry name" value="HD-domain/PDEase-like"/>
    <property type="match status" value="1"/>
</dbReference>
<dbReference type="RefSeq" id="WP_159446467.1">
    <property type="nucleotide sequence ID" value="NZ_FUYN01000005.1"/>
</dbReference>
<dbReference type="PANTHER" id="PTHR45228">
    <property type="entry name" value="CYCLIC DI-GMP PHOSPHODIESTERASE TM_0186-RELATED"/>
    <property type="match status" value="1"/>
</dbReference>
<accession>A0A1T5CQS0</accession>
<keyword evidence="4" id="KW-1185">Reference proteome</keyword>
<feature type="transmembrane region" description="Helical" evidence="1">
    <location>
        <begin position="27"/>
        <end position="46"/>
    </location>
</feature>
<evidence type="ECO:0000259" key="2">
    <source>
        <dbReference type="PROSITE" id="PS51832"/>
    </source>
</evidence>
<dbReference type="SMART" id="SM00471">
    <property type="entry name" value="HDc"/>
    <property type="match status" value="1"/>
</dbReference>
<feature type="transmembrane region" description="Helical" evidence="1">
    <location>
        <begin position="114"/>
        <end position="133"/>
    </location>
</feature>
<feature type="transmembrane region" description="Helical" evidence="1">
    <location>
        <begin position="140"/>
        <end position="159"/>
    </location>
</feature>
<name>A0A1T5CQS0_9FIRM</name>
<dbReference type="InterPro" id="IPR052020">
    <property type="entry name" value="Cyclic_di-GMP/3'3'-cGAMP_PDE"/>
</dbReference>
<keyword evidence="1" id="KW-0812">Transmembrane</keyword>
<proteinExistence type="predicted"/>
<dbReference type="InterPro" id="IPR037522">
    <property type="entry name" value="HD_GYP_dom"/>
</dbReference>
<dbReference type="PANTHER" id="PTHR45228:SF5">
    <property type="entry name" value="CYCLIC DI-GMP PHOSPHODIESTERASE VC_1348-RELATED"/>
    <property type="match status" value="1"/>
</dbReference>
<feature type="transmembrane region" description="Helical" evidence="1">
    <location>
        <begin position="179"/>
        <end position="201"/>
    </location>
</feature>
<reference evidence="4" key="1">
    <citation type="submission" date="2017-02" db="EMBL/GenBank/DDBJ databases">
        <authorList>
            <person name="Varghese N."/>
            <person name="Submissions S."/>
        </authorList>
    </citation>
    <scope>NUCLEOTIDE SEQUENCE [LARGE SCALE GENOMIC DNA]</scope>
    <source>
        <strain evidence="4">ATCC 35199</strain>
    </source>
</reference>